<dbReference type="PANTHER" id="PTHR30037">
    <property type="entry name" value="DNA-3-METHYLADENINE GLYCOSYLASE 1"/>
    <property type="match status" value="1"/>
</dbReference>
<dbReference type="EC" id="3.2.2.20" evidence="8"/>
<dbReference type="PANTHER" id="PTHR30037:SF4">
    <property type="entry name" value="DNA-3-METHYLADENINE GLYCOSYLASE I"/>
    <property type="match status" value="1"/>
</dbReference>
<keyword evidence="4 9" id="KW-0862">Zinc</keyword>
<reference evidence="10" key="1">
    <citation type="submission" date="2020-09" db="EMBL/GenBank/DDBJ databases">
        <title>A novel bacterium of genus Hazenella, isolated from South China Sea.</title>
        <authorList>
            <person name="Huang H."/>
            <person name="Mo K."/>
            <person name="Hu Y."/>
        </authorList>
    </citation>
    <scope>NUCLEOTIDE SEQUENCE</scope>
    <source>
        <strain evidence="10">IB182357</strain>
    </source>
</reference>
<evidence type="ECO:0000313" key="11">
    <source>
        <dbReference type="Proteomes" id="UP000661691"/>
    </source>
</evidence>
<evidence type="ECO:0000256" key="1">
    <source>
        <dbReference type="ARBA" id="ARBA00022723"/>
    </source>
</evidence>
<sequence>MQRCDWVNSDPLYINYHDHEWGIPLYDDQKLFEMLNLEGAQAGLSWYTILKKRENYRQAFDGFDPSKVIHYDERKIAELLLNPGIIRNKRKIQAVIDNAHAYHRVVEEFGSFRTYIWGFVDDKPIMNHFSSSEDVPSSTALSLRMSKDLKKRGFKFVGPTICYAYMQAIGMVNDHLTTCFCYPSSTC</sequence>
<evidence type="ECO:0000256" key="7">
    <source>
        <dbReference type="ARBA" id="ARBA00057608"/>
    </source>
</evidence>
<accession>A0A926N6T5</accession>
<protein>
    <recommendedName>
        <fullName evidence="8">DNA-3-methyladenine glycosylase I</fullName>
        <ecNumber evidence="8">3.2.2.20</ecNumber>
    </recommendedName>
</protein>
<comment type="caution">
    <text evidence="10">The sequence shown here is derived from an EMBL/GenBank/DDBJ whole genome shotgun (WGS) entry which is preliminary data.</text>
</comment>
<evidence type="ECO:0000256" key="9">
    <source>
        <dbReference type="PIRSR" id="PIRSR604597-1"/>
    </source>
</evidence>
<feature type="binding site" evidence="9">
    <location>
        <position position="4"/>
    </location>
    <ligand>
        <name>Zn(2+)</name>
        <dbReference type="ChEBI" id="CHEBI:29105"/>
    </ligand>
</feature>
<dbReference type="FunFam" id="1.10.340.30:FF:000009">
    <property type="entry name" value="DNA-3-methyladenine glycosylase I"/>
    <property type="match status" value="1"/>
</dbReference>
<proteinExistence type="predicted"/>
<dbReference type="GO" id="GO:0006284">
    <property type="term" value="P:base-excision repair"/>
    <property type="evidence" value="ECO:0007669"/>
    <property type="project" value="InterPro"/>
</dbReference>
<dbReference type="InterPro" id="IPR011257">
    <property type="entry name" value="DNA_glycosylase"/>
</dbReference>
<feature type="binding site" evidence="9">
    <location>
        <position position="175"/>
    </location>
    <ligand>
        <name>Zn(2+)</name>
        <dbReference type="ChEBI" id="CHEBI:29105"/>
    </ligand>
</feature>
<gene>
    <name evidence="10" type="ORF">IC620_10370</name>
</gene>
<dbReference type="GO" id="GO:0046872">
    <property type="term" value="F:metal ion binding"/>
    <property type="evidence" value="ECO:0007669"/>
    <property type="project" value="UniProtKB-KW"/>
</dbReference>
<comment type="catalytic activity">
    <reaction evidence="6">
        <text>Hydrolysis of alkylated DNA, releasing 3-methyladenine.</text>
        <dbReference type="EC" id="3.2.2.20"/>
    </reaction>
</comment>
<evidence type="ECO:0000256" key="4">
    <source>
        <dbReference type="ARBA" id="ARBA00022833"/>
    </source>
</evidence>
<evidence type="ECO:0000256" key="2">
    <source>
        <dbReference type="ARBA" id="ARBA00022763"/>
    </source>
</evidence>
<evidence type="ECO:0000256" key="3">
    <source>
        <dbReference type="ARBA" id="ARBA00022801"/>
    </source>
</evidence>
<dbReference type="Gene3D" id="1.10.340.30">
    <property type="entry name" value="Hypothetical protein, domain 2"/>
    <property type="match status" value="1"/>
</dbReference>
<dbReference type="InterPro" id="IPR052891">
    <property type="entry name" value="DNA-3mA_glycosylase"/>
</dbReference>
<dbReference type="InterPro" id="IPR005019">
    <property type="entry name" value="Adenine_glyco"/>
</dbReference>
<dbReference type="NCBIfam" id="TIGR00624">
    <property type="entry name" value="tag"/>
    <property type="match status" value="1"/>
</dbReference>
<dbReference type="AlphaFoldDB" id="A0A926N6T5"/>
<dbReference type="InterPro" id="IPR004597">
    <property type="entry name" value="Tag"/>
</dbReference>
<name>A0A926N6T5_9BACL</name>
<feature type="binding site" evidence="9">
    <location>
        <position position="17"/>
    </location>
    <ligand>
        <name>Zn(2+)</name>
        <dbReference type="ChEBI" id="CHEBI:29105"/>
    </ligand>
</feature>
<feature type="binding site" evidence="9">
    <location>
        <position position="179"/>
    </location>
    <ligand>
        <name>Zn(2+)</name>
        <dbReference type="ChEBI" id="CHEBI:29105"/>
    </ligand>
</feature>
<keyword evidence="5" id="KW-0234">DNA repair</keyword>
<evidence type="ECO:0000313" key="10">
    <source>
        <dbReference type="EMBL" id="MBD1372761.1"/>
    </source>
</evidence>
<keyword evidence="2" id="KW-0227">DNA damage</keyword>
<evidence type="ECO:0000256" key="5">
    <source>
        <dbReference type="ARBA" id="ARBA00023204"/>
    </source>
</evidence>
<dbReference type="EMBL" id="JACXAH010000013">
    <property type="protein sequence ID" value="MBD1372761.1"/>
    <property type="molecule type" value="Genomic_DNA"/>
</dbReference>
<organism evidence="10 11">
    <name type="scientific">Polycladospora coralii</name>
    <dbReference type="NCBI Taxonomy" id="2771432"/>
    <lineage>
        <taxon>Bacteria</taxon>
        <taxon>Bacillati</taxon>
        <taxon>Bacillota</taxon>
        <taxon>Bacilli</taxon>
        <taxon>Bacillales</taxon>
        <taxon>Thermoactinomycetaceae</taxon>
        <taxon>Polycladospora</taxon>
    </lineage>
</organism>
<keyword evidence="3" id="KW-0378">Hydrolase</keyword>
<dbReference type="Proteomes" id="UP000661691">
    <property type="component" value="Unassembled WGS sequence"/>
</dbReference>
<keyword evidence="1 9" id="KW-0479">Metal-binding</keyword>
<comment type="function">
    <text evidence="7">Hydrolysis of the deoxyribose N-glycosidic bond to excise 3-methyladenine from the damaged DNA polymer formed by alkylation lesions.</text>
</comment>
<dbReference type="SUPFAM" id="SSF48150">
    <property type="entry name" value="DNA-glycosylase"/>
    <property type="match status" value="1"/>
</dbReference>
<keyword evidence="11" id="KW-1185">Reference proteome</keyword>
<evidence type="ECO:0000256" key="8">
    <source>
        <dbReference type="ARBA" id="ARBA00066766"/>
    </source>
</evidence>
<dbReference type="RefSeq" id="WP_191140289.1">
    <property type="nucleotide sequence ID" value="NZ_JACXAG020000005.1"/>
</dbReference>
<dbReference type="GO" id="GO:0008725">
    <property type="term" value="F:DNA-3-methyladenine glycosylase activity"/>
    <property type="evidence" value="ECO:0007669"/>
    <property type="project" value="UniProtKB-EC"/>
</dbReference>
<dbReference type="Pfam" id="PF03352">
    <property type="entry name" value="Adenine_glyco"/>
    <property type="match status" value="1"/>
</dbReference>
<evidence type="ECO:0000256" key="6">
    <source>
        <dbReference type="ARBA" id="ARBA00052558"/>
    </source>
</evidence>